<dbReference type="EMBL" id="JBHSDS010000006">
    <property type="protein sequence ID" value="MFC4358372.1"/>
    <property type="molecule type" value="Genomic_DNA"/>
</dbReference>
<evidence type="ECO:0000313" key="2">
    <source>
        <dbReference type="Proteomes" id="UP001595921"/>
    </source>
</evidence>
<dbReference type="Proteomes" id="UP001595921">
    <property type="component" value="Unassembled WGS sequence"/>
</dbReference>
<dbReference type="RefSeq" id="WP_267623922.1">
    <property type="nucleotide sequence ID" value="NZ_JAODIW010000008.1"/>
</dbReference>
<accession>A0ABD5PBV4</accession>
<protein>
    <recommendedName>
        <fullName evidence="3">DUF2383 domain-containing protein</fullName>
    </recommendedName>
</protein>
<evidence type="ECO:0000313" key="1">
    <source>
        <dbReference type="EMBL" id="MFC4358372.1"/>
    </source>
</evidence>
<dbReference type="AlphaFoldDB" id="A0ABD5PBV4"/>
<organism evidence="1 2">
    <name type="scientific">Halobium salinum</name>
    <dbReference type="NCBI Taxonomy" id="1364940"/>
    <lineage>
        <taxon>Archaea</taxon>
        <taxon>Methanobacteriati</taxon>
        <taxon>Methanobacteriota</taxon>
        <taxon>Stenosarchaea group</taxon>
        <taxon>Halobacteria</taxon>
        <taxon>Halobacteriales</taxon>
        <taxon>Haloferacaceae</taxon>
        <taxon>Halobium</taxon>
    </lineage>
</organism>
<sequence>MTDEPTTPPDGVDLTAEQRDALHHCQLGIEHVYRAYGSLLDFHHRVGHAMDRFHAAEASLRAAGHDELADRLRDRHLPAGIVDDRWSYEVVEAFERDFLDPITAFEASVRDDLADGRTHVSERAQQREWRARADGFDRHDAVDG</sequence>
<name>A0ABD5PBV4_9EURY</name>
<keyword evidence="2" id="KW-1185">Reference proteome</keyword>
<evidence type="ECO:0008006" key="3">
    <source>
        <dbReference type="Google" id="ProtNLM"/>
    </source>
</evidence>
<reference evidence="1 2" key="1">
    <citation type="journal article" date="2019" name="Int. J. Syst. Evol. Microbiol.">
        <title>The Global Catalogue of Microorganisms (GCM) 10K type strain sequencing project: providing services to taxonomists for standard genome sequencing and annotation.</title>
        <authorList>
            <consortium name="The Broad Institute Genomics Platform"/>
            <consortium name="The Broad Institute Genome Sequencing Center for Infectious Disease"/>
            <person name="Wu L."/>
            <person name="Ma J."/>
        </authorList>
    </citation>
    <scope>NUCLEOTIDE SEQUENCE [LARGE SCALE GENOMIC DNA]</scope>
    <source>
        <strain evidence="1 2">CGMCC 1.12553</strain>
    </source>
</reference>
<gene>
    <name evidence="1" type="ORF">ACFO0N_10490</name>
</gene>
<proteinExistence type="predicted"/>
<comment type="caution">
    <text evidence="1">The sequence shown here is derived from an EMBL/GenBank/DDBJ whole genome shotgun (WGS) entry which is preliminary data.</text>
</comment>